<dbReference type="CDD" id="cd20074">
    <property type="entry name" value="XPF_nuclease_Mus81"/>
    <property type="match status" value="1"/>
</dbReference>
<dbReference type="InterPro" id="IPR047416">
    <property type="entry name" value="XPF_nuclease_Mus81"/>
</dbReference>
<dbReference type="PANTHER" id="PTHR13451">
    <property type="entry name" value="CLASS II CROSSOVER JUNCTION ENDONUCLEASE MUS81"/>
    <property type="match status" value="1"/>
</dbReference>
<evidence type="ECO:0000256" key="1">
    <source>
        <dbReference type="ARBA" id="ARBA00022801"/>
    </source>
</evidence>
<dbReference type="GO" id="GO:0000712">
    <property type="term" value="P:resolution of meiotic recombination intermediates"/>
    <property type="evidence" value="ECO:0007669"/>
    <property type="project" value="TreeGrafter"/>
</dbReference>
<dbReference type="GO" id="GO:0006308">
    <property type="term" value="P:DNA catabolic process"/>
    <property type="evidence" value="ECO:0007669"/>
    <property type="project" value="InterPro"/>
</dbReference>
<feature type="domain" description="ERCC4" evidence="2">
    <location>
        <begin position="3"/>
        <end position="88"/>
    </location>
</feature>
<dbReference type="Gene3D" id="3.40.50.10130">
    <property type="match status" value="1"/>
</dbReference>
<dbReference type="GO" id="GO:0048257">
    <property type="term" value="F:3'-flap endonuclease activity"/>
    <property type="evidence" value="ECO:0007669"/>
    <property type="project" value="TreeGrafter"/>
</dbReference>
<dbReference type="InterPro" id="IPR011335">
    <property type="entry name" value="Restrct_endonuc-II-like"/>
</dbReference>
<organism evidence="3">
    <name type="scientific">viral metagenome</name>
    <dbReference type="NCBI Taxonomy" id="1070528"/>
    <lineage>
        <taxon>unclassified sequences</taxon>
        <taxon>metagenomes</taxon>
        <taxon>organismal metagenomes</taxon>
    </lineage>
</organism>
<dbReference type="SUPFAM" id="SSF52980">
    <property type="entry name" value="Restriction endonuclease-like"/>
    <property type="match status" value="1"/>
</dbReference>
<name>A0A6C0HMK6_9ZZZZ</name>
<dbReference type="InterPro" id="IPR033309">
    <property type="entry name" value="Mus81"/>
</dbReference>
<dbReference type="Pfam" id="PF02732">
    <property type="entry name" value="ERCC4"/>
    <property type="match status" value="1"/>
</dbReference>
<proteinExistence type="predicted"/>
<dbReference type="GO" id="GO:0000727">
    <property type="term" value="P:double-strand break repair via break-induced replication"/>
    <property type="evidence" value="ECO:0007669"/>
    <property type="project" value="TreeGrafter"/>
</dbReference>
<dbReference type="GO" id="GO:0008821">
    <property type="term" value="F:crossover junction DNA endonuclease activity"/>
    <property type="evidence" value="ECO:0007669"/>
    <property type="project" value="InterPro"/>
</dbReference>
<dbReference type="GO" id="GO:0003677">
    <property type="term" value="F:DNA binding"/>
    <property type="evidence" value="ECO:0007669"/>
    <property type="project" value="InterPro"/>
</dbReference>
<evidence type="ECO:0000259" key="2">
    <source>
        <dbReference type="SMART" id="SM00891"/>
    </source>
</evidence>
<accession>A0A6C0HMK6</accession>
<dbReference type="PANTHER" id="PTHR13451:SF0">
    <property type="entry name" value="CROSSOVER JUNCTION ENDONUCLEASE MUS81"/>
    <property type="match status" value="1"/>
</dbReference>
<sequence>MATLYLDYRESRLLEECVKIKDEHPSIVVETKNLEVGDMTFSNYLVERKTWSDLEASIKDGRYHEQSFRLETAQTNGFKVYYMLEGSLLTYSGSLSRDALLSAMINMTKKGFFVLQPANVEETARYIMRMVDLSQKETVVMTYEESSIIKKKNSHLNRDNISLYMLAQIPYVSVSIATVLMEKYGHVKGLLLAMEKNPREMEEFTYPNKDPTKVKPKRLNKNVIQNLNLFLS</sequence>
<dbReference type="SMART" id="SM00891">
    <property type="entry name" value="ERCC4"/>
    <property type="match status" value="1"/>
</dbReference>
<keyword evidence="1" id="KW-0378">Hydrolase</keyword>
<dbReference type="EMBL" id="MN739993">
    <property type="protein sequence ID" value="QHT81921.1"/>
    <property type="molecule type" value="Genomic_DNA"/>
</dbReference>
<dbReference type="GO" id="GO:0031573">
    <property type="term" value="P:mitotic intra-S DNA damage checkpoint signaling"/>
    <property type="evidence" value="ECO:0007669"/>
    <property type="project" value="TreeGrafter"/>
</dbReference>
<dbReference type="GO" id="GO:0005634">
    <property type="term" value="C:nucleus"/>
    <property type="evidence" value="ECO:0007669"/>
    <property type="project" value="TreeGrafter"/>
</dbReference>
<dbReference type="GO" id="GO:0048476">
    <property type="term" value="C:Holliday junction resolvase complex"/>
    <property type="evidence" value="ECO:0007669"/>
    <property type="project" value="TreeGrafter"/>
</dbReference>
<protein>
    <recommendedName>
        <fullName evidence="2">ERCC4 domain-containing protein</fullName>
    </recommendedName>
</protein>
<evidence type="ECO:0000313" key="3">
    <source>
        <dbReference type="EMBL" id="QHT81921.1"/>
    </source>
</evidence>
<dbReference type="AlphaFoldDB" id="A0A6C0HMK6"/>
<reference evidence="3" key="1">
    <citation type="journal article" date="2020" name="Nature">
        <title>Giant virus diversity and host interactions through global metagenomics.</title>
        <authorList>
            <person name="Schulz F."/>
            <person name="Roux S."/>
            <person name="Paez-Espino D."/>
            <person name="Jungbluth S."/>
            <person name="Walsh D.A."/>
            <person name="Denef V.J."/>
            <person name="McMahon K.D."/>
            <person name="Konstantinidis K.T."/>
            <person name="Eloe-Fadrosh E.A."/>
            <person name="Kyrpides N.C."/>
            <person name="Woyke T."/>
        </authorList>
    </citation>
    <scope>NUCLEOTIDE SEQUENCE</scope>
    <source>
        <strain evidence="3">GVMAG-M-3300023184-160</strain>
    </source>
</reference>
<dbReference type="InterPro" id="IPR006166">
    <property type="entry name" value="ERCC4_domain"/>
</dbReference>